<dbReference type="GO" id="GO:0016491">
    <property type="term" value="F:oxidoreductase activity"/>
    <property type="evidence" value="ECO:0007669"/>
    <property type="project" value="InterPro"/>
</dbReference>
<dbReference type="AlphaFoldDB" id="A0A1W1H9A3"/>
<dbReference type="InterPro" id="IPR041921">
    <property type="entry name" value="NuoE_N"/>
</dbReference>
<proteinExistence type="inferred from homology"/>
<comment type="cofactor">
    <cofactor evidence="7">
        <name>[2Fe-2S] cluster</name>
        <dbReference type="ChEBI" id="CHEBI:190135"/>
    </cofactor>
    <text evidence="7">Binds 1 [2Fe-2S] cluster.</text>
</comment>
<accession>A0A1W1H9A3</accession>
<dbReference type="InterPro" id="IPR028431">
    <property type="entry name" value="NADP_DH_HndA-like"/>
</dbReference>
<evidence type="ECO:0000256" key="1">
    <source>
        <dbReference type="ARBA" id="ARBA00010643"/>
    </source>
</evidence>
<feature type="binding site" evidence="7">
    <location>
        <position position="131"/>
    </location>
    <ligand>
        <name>[2Fe-2S] cluster</name>
        <dbReference type="ChEBI" id="CHEBI:190135"/>
    </ligand>
</feature>
<dbReference type="PANTHER" id="PTHR43342:SF2">
    <property type="entry name" value="POTENTIAL NAD-REDUCING HYDROGENASE SUBUNIT"/>
    <property type="match status" value="1"/>
</dbReference>
<feature type="binding site" evidence="7">
    <location>
        <position position="90"/>
    </location>
    <ligand>
        <name>[2Fe-2S] cluster</name>
        <dbReference type="ChEBI" id="CHEBI:190135"/>
    </ligand>
</feature>
<keyword evidence="4 7" id="KW-0408">Iron</keyword>
<dbReference type="SUPFAM" id="SSF52833">
    <property type="entry name" value="Thioredoxin-like"/>
    <property type="match status" value="1"/>
</dbReference>
<evidence type="ECO:0000256" key="2">
    <source>
        <dbReference type="ARBA" id="ARBA00022714"/>
    </source>
</evidence>
<feature type="binding site" evidence="7">
    <location>
        <position position="135"/>
    </location>
    <ligand>
        <name>[2Fe-2S] cluster</name>
        <dbReference type="ChEBI" id="CHEBI:190135"/>
    </ligand>
</feature>
<dbReference type="PANTHER" id="PTHR43342">
    <property type="entry name" value="NADH-QUINONE OXIDOREDUCTASE, E SUBUNIT"/>
    <property type="match status" value="1"/>
</dbReference>
<dbReference type="InterPro" id="IPR002023">
    <property type="entry name" value="NuoE-like"/>
</dbReference>
<evidence type="ECO:0000256" key="3">
    <source>
        <dbReference type="ARBA" id="ARBA00022723"/>
    </source>
</evidence>
<evidence type="ECO:0000256" key="7">
    <source>
        <dbReference type="PIRSR" id="PIRSR000216-1"/>
    </source>
</evidence>
<dbReference type="Gene3D" id="1.10.10.1590">
    <property type="entry name" value="NADH-quinone oxidoreductase subunit E"/>
    <property type="match status" value="1"/>
</dbReference>
<evidence type="ECO:0000313" key="8">
    <source>
        <dbReference type="EMBL" id="SLM29070.1"/>
    </source>
</evidence>
<dbReference type="PROSITE" id="PS01099">
    <property type="entry name" value="COMPLEX1_24K"/>
    <property type="match status" value="1"/>
</dbReference>
<evidence type="ECO:0000256" key="6">
    <source>
        <dbReference type="ARBA" id="ARBA00034078"/>
    </source>
</evidence>
<dbReference type="PIRSF" id="PIRSF000216">
    <property type="entry name" value="NADH_DH_24kDa"/>
    <property type="match status" value="1"/>
</dbReference>
<dbReference type="InterPro" id="IPR036249">
    <property type="entry name" value="Thioredoxin-like_sf"/>
</dbReference>
<dbReference type="OrthoDB" id="9807941at2"/>
<evidence type="ECO:0000256" key="4">
    <source>
        <dbReference type="ARBA" id="ARBA00023004"/>
    </source>
</evidence>
<keyword evidence="2 7" id="KW-0001">2Fe-2S</keyword>
<dbReference type="GO" id="GO:0051537">
    <property type="term" value="F:2 iron, 2 sulfur cluster binding"/>
    <property type="evidence" value="ECO:0007669"/>
    <property type="project" value="UniProtKB-KW"/>
</dbReference>
<comment type="cofactor">
    <cofactor evidence="6">
        <name>[2Fe-2S] cluster</name>
        <dbReference type="ChEBI" id="CHEBI:190135"/>
    </cofactor>
</comment>
<evidence type="ECO:0000256" key="5">
    <source>
        <dbReference type="ARBA" id="ARBA00023014"/>
    </source>
</evidence>
<protein>
    <submittedName>
        <fullName evidence="8">NuoE</fullName>
    </submittedName>
</protein>
<keyword evidence="9" id="KW-1185">Reference proteome</keyword>
<dbReference type="EMBL" id="FWEV01000076">
    <property type="protein sequence ID" value="SLM29070.1"/>
    <property type="molecule type" value="Genomic_DNA"/>
</dbReference>
<dbReference type="RefSeq" id="WP_080805892.1">
    <property type="nucleotide sequence ID" value="NZ_LT828551.1"/>
</dbReference>
<comment type="similarity">
    <text evidence="1">Belongs to the complex I 24 kDa subunit family.</text>
</comment>
<dbReference type="STRING" id="1246637.MTBBW1_1670086"/>
<dbReference type="Pfam" id="PF01257">
    <property type="entry name" value="2Fe-2S_thioredx"/>
    <property type="match status" value="1"/>
</dbReference>
<sequence length="164" mass="18260">MKNIVRPEHPDITLEMWDTIDDVILKWKDTPGSVITVLRECQDVVRYLPSELLAYISQGMGLPVSQVFGVATFYSFFSLTPKGRHNIKVCTGTACYVKGIKETINRIYGKYGLKEGCTTDDRRFSLEGVRCLGACGLAPVMVVGKDIYGAVSADKVVQILEKYE</sequence>
<keyword evidence="5 7" id="KW-0411">Iron-sulfur</keyword>
<gene>
    <name evidence="8" type="primary">nuoE</name>
    <name evidence="8" type="ORF">MTBBW1_1670086</name>
</gene>
<evidence type="ECO:0000313" key="9">
    <source>
        <dbReference type="Proteomes" id="UP000191931"/>
    </source>
</evidence>
<dbReference type="CDD" id="cd03064">
    <property type="entry name" value="TRX_Fd_NuoE"/>
    <property type="match status" value="1"/>
</dbReference>
<dbReference type="GO" id="GO:0046872">
    <property type="term" value="F:metal ion binding"/>
    <property type="evidence" value="ECO:0007669"/>
    <property type="project" value="UniProtKB-KW"/>
</dbReference>
<name>A0A1W1H9A3_9BACT</name>
<dbReference type="InterPro" id="IPR042128">
    <property type="entry name" value="NuoE_dom"/>
</dbReference>
<dbReference type="Proteomes" id="UP000191931">
    <property type="component" value="Unassembled WGS sequence"/>
</dbReference>
<dbReference type="Gene3D" id="3.40.30.10">
    <property type="entry name" value="Glutaredoxin"/>
    <property type="match status" value="1"/>
</dbReference>
<organism evidence="8 9">
    <name type="scientific">Desulfamplus magnetovallimortis</name>
    <dbReference type="NCBI Taxonomy" id="1246637"/>
    <lineage>
        <taxon>Bacteria</taxon>
        <taxon>Pseudomonadati</taxon>
        <taxon>Thermodesulfobacteriota</taxon>
        <taxon>Desulfobacteria</taxon>
        <taxon>Desulfobacterales</taxon>
        <taxon>Desulfobacteraceae</taxon>
        <taxon>Desulfamplus</taxon>
    </lineage>
</organism>
<keyword evidence="3 7" id="KW-0479">Metal-binding</keyword>
<reference evidence="8 9" key="1">
    <citation type="submission" date="2017-03" db="EMBL/GenBank/DDBJ databases">
        <authorList>
            <person name="Afonso C.L."/>
            <person name="Miller P.J."/>
            <person name="Scott M.A."/>
            <person name="Spackman E."/>
            <person name="Goraichik I."/>
            <person name="Dimitrov K.M."/>
            <person name="Suarez D.L."/>
            <person name="Swayne D.E."/>
        </authorList>
    </citation>
    <scope>NUCLEOTIDE SEQUENCE [LARGE SCALE GENOMIC DNA]</scope>
    <source>
        <strain evidence="8">PRJEB14757</strain>
    </source>
</reference>
<feature type="binding site" evidence="7">
    <location>
        <position position="95"/>
    </location>
    <ligand>
        <name>[2Fe-2S] cluster</name>
        <dbReference type="ChEBI" id="CHEBI:190135"/>
    </ligand>
</feature>